<comment type="caution">
    <text evidence="1">The sequence shown here is derived from an EMBL/GenBank/DDBJ whole genome shotgun (WGS) entry which is preliminary data.</text>
</comment>
<accession>A0ABU8YSV1</accession>
<protein>
    <submittedName>
        <fullName evidence="1">Uncharacterized protein</fullName>
    </submittedName>
</protein>
<proteinExistence type="predicted"/>
<sequence length="77" mass="8514">MNIANRNIRLIGEDLAPYDTVINCSTPLPKFLIDGKGNLFVKRTIFESGQSRVVYSQALATHLTSVEVSDCQEVESV</sequence>
<gene>
    <name evidence="1" type="ORF">WMG39_22185</name>
</gene>
<keyword evidence="2" id="KW-1185">Reference proteome</keyword>
<dbReference type="EMBL" id="JBBLXS010000377">
    <property type="protein sequence ID" value="MEK0187542.1"/>
    <property type="molecule type" value="Genomic_DNA"/>
</dbReference>
<dbReference type="RefSeq" id="WP_340541835.1">
    <property type="nucleotide sequence ID" value="NZ_JBBLXS010000377.1"/>
</dbReference>
<name>A0ABU8YSV1_9CYAN</name>
<reference evidence="1 2" key="1">
    <citation type="journal article" date="2020" name="Harmful Algae">
        <title>Molecular and morphological characterization of a novel dihydroanatoxin-a producing Microcoleus species (cyanobacteria) from the Russian River, California, USA.</title>
        <authorList>
            <person name="Conklin K.Y."/>
            <person name="Stancheva R."/>
            <person name="Otten T.G."/>
            <person name="Fadness R."/>
            <person name="Boyer G.L."/>
            <person name="Read B."/>
            <person name="Zhang X."/>
            <person name="Sheath R.G."/>
        </authorList>
    </citation>
    <scope>NUCLEOTIDE SEQUENCE [LARGE SCALE GENOMIC DNA]</scope>
    <source>
        <strain evidence="1 2">PTRS2</strain>
    </source>
</reference>
<organism evidence="1 2">
    <name type="scientific">Microcoleus anatoxicus PTRS2</name>
    <dbReference type="NCBI Taxonomy" id="2705321"/>
    <lineage>
        <taxon>Bacteria</taxon>
        <taxon>Bacillati</taxon>
        <taxon>Cyanobacteriota</taxon>
        <taxon>Cyanophyceae</taxon>
        <taxon>Oscillatoriophycideae</taxon>
        <taxon>Oscillatoriales</taxon>
        <taxon>Microcoleaceae</taxon>
        <taxon>Microcoleus</taxon>
        <taxon>Microcoleus anatoxicus</taxon>
    </lineage>
</organism>
<dbReference type="Proteomes" id="UP001384579">
    <property type="component" value="Unassembled WGS sequence"/>
</dbReference>
<evidence type="ECO:0000313" key="2">
    <source>
        <dbReference type="Proteomes" id="UP001384579"/>
    </source>
</evidence>
<evidence type="ECO:0000313" key="1">
    <source>
        <dbReference type="EMBL" id="MEK0187542.1"/>
    </source>
</evidence>